<evidence type="ECO:0000256" key="1">
    <source>
        <dbReference type="SAM" id="MobiDB-lite"/>
    </source>
</evidence>
<dbReference type="Proteomes" id="UP000054558">
    <property type="component" value="Unassembled WGS sequence"/>
</dbReference>
<proteinExistence type="predicted"/>
<sequence length="328" mass="34828">MVAQELQVAPVLNLDEAGHAKRLSSALFQKKHGPLLLRASLHNQSWQTGTETFGSRAAASDEAAYLKLKNYQHCIGISGRPSPITYSAVRQQHSNAAPHASGASTTQGAKKVHGESTGGKQENGGGKQETNGGGTGRGFFSNLQDVPLVPLLLGFAGATPFVALAPPVAPLLPLPEDMHKRRADWQAAYGAVIASFLGGVHWGLAMAEHGHRASMASFSISTLRYTWGVIPSLLAWPALLLPPAGKFAALSGILTLSFLVDAGFAQLKLLPKWYMPLRVSLTVLAVGSLISSWSLAAVKSTYDMARNPVKVKEERSPEVKVTPESKAL</sequence>
<reference evidence="3 4" key="1">
    <citation type="journal article" date="2014" name="Nat. Commun.">
        <title>Klebsormidium flaccidum genome reveals primary factors for plant terrestrial adaptation.</title>
        <authorList>
            <person name="Hori K."/>
            <person name="Maruyama F."/>
            <person name="Fujisawa T."/>
            <person name="Togashi T."/>
            <person name="Yamamoto N."/>
            <person name="Seo M."/>
            <person name="Sato S."/>
            <person name="Yamada T."/>
            <person name="Mori H."/>
            <person name="Tajima N."/>
            <person name="Moriyama T."/>
            <person name="Ikeuchi M."/>
            <person name="Watanabe M."/>
            <person name="Wada H."/>
            <person name="Kobayashi K."/>
            <person name="Saito M."/>
            <person name="Masuda T."/>
            <person name="Sasaki-Sekimoto Y."/>
            <person name="Mashiguchi K."/>
            <person name="Awai K."/>
            <person name="Shimojima M."/>
            <person name="Masuda S."/>
            <person name="Iwai M."/>
            <person name="Nobusawa T."/>
            <person name="Narise T."/>
            <person name="Kondo S."/>
            <person name="Saito H."/>
            <person name="Sato R."/>
            <person name="Murakawa M."/>
            <person name="Ihara Y."/>
            <person name="Oshima-Yamada Y."/>
            <person name="Ohtaka K."/>
            <person name="Satoh M."/>
            <person name="Sonobe K."/>
            <person name="Ishii M."/>
            <person name="Ohtani R."/>
            <person name="Kanamori-Sato M."/>
            <person name="Honoki R."/>
            <person name="Miyazaki D."/>
            <person name="Mochizuki H."/>
            <person name="Umetsu J."/>
            <person name="Higashi K."/>
            <person name="Shibata D."/>
            <person name="Kamiya Y."/>
            <person name="Sato N."/>
            <person name="Nakamura Y."/>
            <person name="Tabata S."/>
            <person name="Ida S."/>
            <person name="Kurokawa K."/>
            <person name="Ohta H."/>
        </authorList>
    </citation>
    <scope>NUCLEOTIDE SEQUENCE [LARGE SCALE GENOMIC DNA]</scope>
    <source>
        <strain evidence="3 4">NIES-2285</strain>
    </source>
</reference>
<evidence type="ECO:0000313" key="4">
    <source>
        <dbReference type="Proteomes" id="UP000054558"/>
    </source>
</evidence>
<feature type="transmembrane region" description="Helical" evidence="2">
    <location>
        <begin position="279"/>
        <end position="298"/>
    </location>
</feature>
<dbReference type="Pfam" id="PF11911">
    <property type="entry name" value="DUF3429"/>
    <property type="match status" value="1"/>
</dbReference>
<feature type="compositionally biased region" description="Gly residues" evidence="1">
    <location>
        <begin position="121"/>
        <end position="137"/>
    </location>
</feature>
<name>A0A0U9HJS8_KLENI</name>
<feature type="transmembrane region" description="Helical" evidence="2">
    <location>
        <begin position="146"/>
        <end position="165"/>
    </location>
</feature>
<dbReference type="OrthoDB" id="194289at2759"/>
<protein>
    <recommendedName>
        <fullName evidence="5">DUF3429 domain-containing protein</fullName>
    </recommendedName>
</protein>
<keyword evidence="2" id="KW-1133">Transmembrane helix</keyword>
<evidence type="ECO:0000256" key="2">
    <source>
        <dbReference type="SAM" id="Phobius"/>
    </source>
</evidence>
<dbReference type="AlphaFoldDB" id="A0A0U9HJS8"/>
<feature type="transmembrane region" description="Helical" evidence="2">
    <location>
        <begin position="185"/>
        <end position="204"/>
    </location>
</feature>
<dbReference type="EMBL" id="DF237090">
    <property type="protein sequence ID" value="GAQ83250.1"/>
    <property type="molecule type" value="Genomic_DNA"/>
</dbReference>
<keyword evidence="4" id="KW-1185">Reference proteome</keyword>
<keyword evidence="2" id="KW-0812">Transmembrane</keyword>
<organism evidence="3 4">
    <name type="scientific">Klebsormidium nitens</name>
    <name type="common">Green alga</name>
    <name type="synonym">Ulothrix nitens</name>
    <dbReference type="NCBI Taxonomy" id="105231"/>
    <lineage>
        <taxon>Eukaryota</taxon>
        <taxon>Viridiplantae</taxon>
        <taxon>Streptophyta</taxon>
        <taxon>Klebsormidiophyceae</taxon>
        <taxon>Klebsormidiales</taxon>
        <taxon>Klebsormidiaceae</taxon>
        <taxon>Klebsormidium</taxon>
    </lineage>
</organism>
<dbReference type="PANTHER" id="PTHR15887:SF1">
    <property type="entry name" value="TRANSMEMBRANE PROTEIN 69"/>
    <property type="match status" value="1"/>
</dbReference>
<accession>A0A0U9HJS8</accession>
<evidence type="ECO:0000313" key="3">
    <source>
        <dbReference type="EMBL" id="GAQ83250.1"/>
    </source>
</evidence>
<feature type="region of interest" description="Disordered" evidence="1">
    <location>
        <begin position="90"/>
        <end position="137"/>
    </location>
</feature>
<gene>
    <name evidence="3" type="ORF">KFL_001410080</name>
</gene>
<dbReference type="InterPro" id="IPR021836">
    <property type="entry name" value="DUF3429"/>
</dbReference>
<evidence type="ECO:0008006" key="5">
    <source>
        <dbReference type="Google" id="ProtNLM"/>
    </source>
</evidence>
<dbReference type="STRING" id="105231.A0A0U9HJS8"/>
<dbReference type="PANTHER" id="PTHR15887">
    <property type="entry name" value="TRANSMEMBRANE PROTEIN 69"/>
    <property type="match status" value="1"/>
</dbReference>
<keyword evidence="2" id="KW-0472">Membrane</keyword>